<name>A0A8K0DNZ2_9ROSA</name>
<sequence>MFSMHSPLAMSVRWISMPLLLLRQKSWKLEWSNLQQAYGRVKWHHLKEAHVMCHPSEALPSMYKSLQIQPITPKPNLIDSRPQPEVMPSGPELSYNGPSNWAFSGGALAEKRLPNMQDLEVGQDQQLLTKSRYLQPQKTVNRGTGGHPPMPKSPSFPENNTFELKKERLGEEEPHLPPSTLGQLHKEAKVRLADVGADVLAMYLPTPLSTRGVVGELSSEARAGRWLIRGQRVASGTSRLTFLIGAKG</sequence>
<accession>A0A8K0DNZ2</accession>
<keyword evidence="3" id="KW-1185">Reference proteome</keyword>
<dbReference type="Proteomes" id="UP000796880">
    <property type="component" value="Unassembled WGS sequence"/>
</dbReference>
<feature type="region of interest" description="Disordered" evidence="1">
    <location>
        <begin position="128"/>
        <end position="160"/>
    </location>
</feature>
<dbReference type="AlphaFoldDB" id="A0A8K0DNZ2"/>
<feature type="compositionally biased region" description="Polar residues" evidence="1">
    <location>
        <begin position="128"/>
        <end position="142"/>
    </location>
</feature>
<proteinExistence type="predicted"/>
<evidence type="ECO:0000313" key="2">
    <source>
        <dbReference type="EMBL" id="KAF3434555.1"/>
    </source>
</evidence>
<organism evidence="2 3">
    <name type="scientific">Rhamnella rubrinervis</name>
    <dbReference type="NCBI Taxonomy" id="2594499"/>
    <lineage>
        <taxon>Eukaryota</taxon>
        <taxon>Viridiplantae</taxon>
        <taxon>Streptophyta</taxon>
        <taxon>Embryophyta</taxon>
        <taxon>Tracheophyta</taxon>
        <taxon>Spermatophyta</taxon>
        <taxon>Magnoliopsida</taxon>
        <taxon>eudicotyledons</taxon>
        <taxon>Gunneridae</taxon>
        <taxon>Pentapetalae</taxon>
        <taxon>rosids</taxon>
        <taxon>fabids</taxon>
        <taxon>Rosales</taxon>
        <taxon>Rhamnaceae</taxon>
        <taxon>rhamnoid group</taxon>
        <taxon>Rhamneae</taxon>
        <taxon>Rhamnella</taxon>
    </lineage>
</organism>
<gene>
    <name evidence="2" type="ORF">FNV43_RR21640</name>
</gene>
<comment type="caution">
    <text evidence="2">The sequence shown here is derived from an EMBL/GenBank/DDBJ whole genome shotgun (WGS) entry which is preliminary data.</text>
</comment>
<evidence type="ECO:0000256" key="1">
    <source>
        <dbReference type="SAM" id="MobiDB-lite"/>
    </source>
</evidence>
<reference evidence="2" key="1">
    <citation type="submission" date="2020-03" db="EMBL/GenBank/DDBJ databases">
        <title>A high-quality chromosome-level genome assembly of a woody plant with both climbing and erect habits, Rhamnella rubrinervis.</title>
        <authorList>
            <person name="Lu Z."/>
            <person name="Yang Y."/>
            <person name="Zhu X."/>
            <person name="Sun Y."/>
        </authorList>
    </citation>
    <scope>NUCLEOTIDE SEQUENCE</scope>
    <source>
        <strain evidence="2">BYM</strain>
        <tissue evidence="2">Leaf</tissue>
    </source>
</reference>
<dbReference type="EMBL" id="VOIH02000010">
    <property type="protein sequence ID" value="KAF3434555.1"/>
    <property type="molecule type" value="Genomic_DNA"/>
</dbReference>
<evidence type="ECO:0000313" key="3">
    <source>
        <dbReference type="Proteomes" id="UP000796880"/>
    </source>
</evidence>
<protein>
    <submittedName>
        <fullName evidence="2">Uncharacterized protein</fullName>
    </submittedName>
</protein>